<name>A0A251PYC1_PRUPE</name>
<protein>
    <submittedName>
        <fullName evidence="1">Uncharacterized protein</fullName>
    </submittedName>
</protein>
<dbReference type="GO" id="GO:0003723">
    <property type="term" value="F:RNA binding"/>
    <property type="evidence" value="ECO:0007669"/>
    <property type="project" value="InterPro"/>
</dbReference>
<dbReference type="Gramene" id="ONI16482">
    <property type="protein sequence ID" value="ONI16482"/>
    <property type="gene ID" value="PRUPE_3G100900"/>
</dbReference>
<accession>A0A251PYC1</accession>
<sequence>MIWTKTSLTPTPSMDTSQWPILLKTYDRLNVRTAHYTLVAVLEFESRLGKIYILNSMIRVNFINKHKKIHIVLNT</sequence>
<reference evidence="1 2" key="1">
    <citation type="journal article" date="2013" name="Nat. Genet.">
        <title>The high-quality draft genome of peach (Prunus persica) identifies unique patterns of genetic diversity, domestication and genome evolution.</title>
        <authorList>
            <consortium name="International Peach Genome Initiative"/>
            <person name="Verde I."/>
            <person name="Abbott A.G."/>
            <person name="Scalabrin S."/>
            <person name="Jung S."/>
            <person name="Shu S."/>
            <person name="Marroni F."/>
            <person name="Zhebentyayeva T."/>
            <person name="Dettori M.T."/>
            <person name="Grimwood J."/>
            <person name="Cattonaro F."/>
            <person name="Zuccolo A."/>
            <person name="Rossini L."/>
            <person name="Jenkins J."/>
            <person name="Vendramin E."/>
            <person name="Meisel L.A."/>
            <person name="Decroocq V."/>
            <person name="Sosinski B."/>
            <person name="Prochnik S."/>
            <person name="Mitros T."/>
            <person name="Policriti A."/>
            <person name="Cipriani G."/>
            <person name="Dondini L."/>
            <person name="Ficklin S."/>
            <person name="Goodstein D.M."/>
            <person name="Xuan P."/>
            <person name="Del Fabbro C."/>
            <person name="Aramini V."/>
            <person name="Copetti D."/>
            <person name="Gonzalez S."/>
            <person name="Horner D.S."/>
            <person name="Falchi R."/>
            <person name="Lucas S."/>
            <person name="Mica E."/>
            <person name="Maldonado J."/>
            <person name="Lazzari B."/>
            <person name="Bielenberg D."/>
            <person name="Pirona R."/>
            <person name="Miculan M."/>
            <person name="Barakat A."/>
            <person name="Testolin R."/>
            <person name="Stella A."/>
            <person name="Tartarini S."/>
            <person name="Tonutti P."/>
            <person name="Arus P."/>
            <person name="Orellana A."/>
            <person name="Wells C."/>
            <person name="Main D."/>
            <person name="Vizzotto G."/>
            <person name="Silva H."/>
            <person name="Salamini F."/>
            <person name="Schmutz J."/>
            <person name="Morgante M."/>
            <person name="Rokhsar D.S."/>
        </authorList>
    </citation>
    <scope>NUCLEOTIDE SEQUENCE [LARGE SCALE GENOMIC DNA]</scope>
    <source>
        <strain evidence="2">cv. Nemared</strain>
    </source>
</reference>
<dbReference type="Gene3D" id="2.30.130.10">
    <property type="entry name" value="PUA domain"/>
    <property type="match status" value="1"/>
</dbReference>
<gene>
    <name evidence="1" type="ORF">PRUPE_3G100900</name>
</gene>
<evidence type="ECO:0000313" key="2">
    <source>
        <dbReference type="Proteomes" id="UP000006882"/>
    </source>
</evidence>
<dbReference type="Proteomes" id="UP000006882">
    <property type="component" value="Chromosome G3"/>
</dbReference>
<dbReference type="STRING" id="3760.A0A251PYC1"/>
<dbReference type="InterPro" id="IPR036974">
    <property type="entry name" value="PUA_sf"/>
</dbReference>
<organism evidence="1 2">
    <name type="scientific">Prunus persica</name>
    <name type="common">Peach</name>
    <name type="synonym">Amygdalus persica</name>
    <dbReference type="NCBI Taxonomy" id="3760"/>
    <lineage>
        <taxon>Eukaryota</taxon>
        <taxon>Viridiplantae</taxon>
        <taxon>Streptophyta</taxon>
        <taxon>Embryophyta</taxon>
        <taxon>Tracheophyta</taxon>
        <taxon>Spermatophyta</taxon>
        <taxon>Magnoliopsida</taxon>
        <taxon>eudicotyledons</taxon>
        <taxon>Gunneridae</taxon>
        <taxon>Pentapetalae</taxon>
        <taxon>rosids</taxon>
        <taxon>fabids</taxon>
        <taxon>Rosales</taxon>
        <taxon>Rosaceae</taxon>
        <taxon>Amygdaloideae</taxon>
        <taxon>Amygdaleae</taxon>
        <taxon>Prunus</taxon>
    </lineage>
</organism>
<keyword evidence="2" id="KW-1185">Reference proteome</keyword>
<dbReference type="EMBL" id="CM007653">
    <property type="protein sequence ID" value="ONI16482.1"/>
    <property type="molecule type" value="Genomic_DNA"/>
</dbReference>
<evidence type="ECO:0000313" key="1">
    <source>
        <dbReference type="EMBL" id="ONI16482.1"/>
    </source>
</evidence>
<proteinExistence type="predicted"/>
<dbReference type="AlphaFoldDB" id="A0A251PYC1"/>